<dbReference type="AlphaFoldDB" id="A0A1H1M188"/>
<dbReference type="InterPro" id="IPR000182">
    <property type="entry name" value="GNAT_dom"/>
</dbReference>
<evidence type="ECO:0000313" key="3">
    <source>
        <dbReference type="Proteomes" id="UP000198858"/>
    </source>
</evidence>
<dbReference type="STRING" id="1250231.SAMN04488552_1109"/>
<accession>A0A1H1M188</accession>
<dbReference type="Proteomes" id="UP000198858">
    <property type="component" value="Chromosome I"/>
</dbReference>
<feature type="domain" description="N-acetyltransferase" evidence="1">
    <location>
        <begin position="1"/>
        <end position="157"/>
    </location>
</feature>
<organism evidence="2 3">
    <name type="scientific">Christiangramia echinicola</name>
    <dbReference type="NCBI Taxonomy" id="279359"/>
    <lineage>
        <taxon>Bacteria</taxon>
        <taxon>Pseudomonadati</taxon>
        <taxon>Bacteroidota</taxon>
        <taxon>Flavobacteriia</taxon>
        <taxon>Flavobacteriales</taxon>
        <taxon>Flavobacteriaceae</taxon>
        <taxon>Christiangramia</taxon>
    </lineage>
</organism>
<keyword evidence="2" id="KW-0808">Transferase</keyword>
<gene>
    <name evidence="2" type="ORF">SAMN04488552_1109</name>
</gene>
<evidence type="ECO:0000259" key="1">
    <source>
        <dbReference type="PROSITE" id="PS51186"/>
    </source>
</evidence>
<dbReference type="InterPro" id="IPR016181">
    <property type="entry name" value="Acyl_CoA_acyltransferase"/>
</dbReference>
<keyword evidence="3" id="KW-1185">Reference proteome</keyword>
<dbReference type="Gene3D" id="3.40.630.30">
    <property type="match status" value="1"/>
</dbReference>
<sequence>MDFRKTTCLSLNEKQQILELWNGEYPRDLKYENFEQFEYYLKNLRDQNHILVLDENQDITGWYVDFIRENERWFAVILKSEFQGKRIGTTLIQEVKKYRTELNGWVISTNDYVKCNDEPYRSPLGFYEKNGFLIHKDKMLKTARITAIKISWKYSDQS</sequence>
<dbReference type="RefSeq" id="WP_089661614.1">
    <property type="nucleotide sequence ID" value="NZ_LT629745.1"/>
</dbReference>
<dbReference type="EMBL" id="LT629745">
    <property type="protein sequence ID" value="SDR80553.1"/>
    <property type="molecule type" value="Genomic_DNA"/>
</dbReference>
<dbReference type="SUPFAM" id="SSF55729">
    <property type="entry name" value="Acyl-CoA N-acyltransferases (Nat)"/>
    <property type="match status" value="1"/>
</dbReference>
<proteinExistence type="predicted"/>
<dbReference type="PROSITE" id="PS51186">
    <property type="entry name" value="GNAT"/>
    <property type="match status" value="1"/>
</dbReference>
<dbReference type="Pfam" id="PF13508">
    <property type="entry name" value="Acetyltransf_7"/>
    <property type="match status" value="1"/>
</dbReference>
<protein>
    <submittedName>
        <fullName evidence="2">Acetyltransferase (GNAT) domain-containing protein</fullName>
    </submittedName>
</protein>
<dbReference type="GO" id="GO:0016747">
    <property type="term" value="F:acyltransferase activity, transferring groups other than amino-acyl groups"/>
    <property type="evidence" value="ECO:0007669"/>
    <property type="project" value="InterPro"/>
</dbReference>
<reference evidence="2 3" key="1">
    <citation type="submission" date="2016-10" db="EMBL/GenBank/DDBJ databases">
        <authorList>
            <person name="Varghese N."/>
            <person name="Submissions S."/>
        </authorList>
    </citation>
    <scope>NUCLEOTIDE SEQUENCE [LARGE SCALE GENOMIC DNA]</scope>
    <source>
        <strain evidence="2 3">Mar_2010_102</strain>
    </source>
</reference>
<name>A0A1H1M188_9FLAO</name>
<evidence type="ECO:0000313" key="2">
    <source>
        <dbReference type="EMBL" id="SDR80553.1"/>
    </source>
</evidence>